<dbReference type="InterPro" id="IPR043502">
    <property type="entry name" value="DNA/RNA_pol_sf"/>
</dbReference>
<evidence type="ECO:0000256" key="11">
    <source>
        <dbReference type="ARBA" id="ARBA00022839"/>
    </source>
</evidence>
<evidence type="ECO:0000256" key="4">
    <source>
        <dbReference type="ARBA" id="ARBA00020311"/>
    </source>
</evidence>
<dbReference type="GO" id="GO:0008409">
    <property type="term" value="F:5'-3' exonuclease activity"/>
    <property type="evidence" value="ECO:0007669"/>
    <property type="project" value="UniProtKB-UniRule"/>
</dbReference>
<evidence type="ECO:0000256" key="8">
    <source>
        <dbReference type="ARBA" id="ARBA00022722"/>
    </source>
</evidence>
<dbReference type="InterPro" id="IPR008918">
    <property type="entry name" value="HhH2"/>
</dbReference>
<evidence type="ECO:0000256" key="5">
    <source>
        <dbReference type="ARBA" id="ARBA00022679"/>
    </source>
</evidence>
<evidence type="ECO:0000256" key="16">
    <source>
        <dbReference type="NCBIfam" id="TIGR00593"/>
    </source>
</evidence>
<dbReference type="SMART" id="SM00474">
    <property type="entry name" value="35EXOc"/>
    <property type="match status" value="1"/>
</dbReference>
<gene>
    <name evidence="17 21" type="primary">polA</name>
    <name evidence="21" type="ORF">HMF7854_02415</name>
</gene>
<dbReference type="FunFam" id="1.10.150.20:FF:000002">
    <property type="entry name" value="DNA polymerase I"/>
    <property type="match status" value="1"/>
</dbReference>
<dbReference type="InterPro" id="IPR020046">
    <property type="entry name" value="5-3_exonucl_a-hlix_arch_N"/>
</dbReference>
<feature type="domain" description="3'-5' exonuclease" evidence="18">
    <location>
        <begin position="327"/>
        <end position="517"/>
    </location>
</feature>
<dbReference type="PRINTS" id="PR00868">
    <property type="entry name" value="DNAPOLI"/>
</dbReference>
<name>A0A3R9Y805_9SPHN</name>
<comment type="function">
    <text evidence="17">In addition to polymerase activity, this DNA polymerase exhibits 3'-5' and 5'-3' exonuclease activity.</text>
</comment>
<dbReference type="CDD" id="cd08637">
    <property type="entry name" value="DNA_pol_A_pol_I_C"/>
    <property type="match status" value="1"/>
</dbReference>
<evidence type="ECO:0000256" key="15">
    <source>
        <dbReference type="ARBA" id="ARBA00049244"/>
    </source>
</evidence>
<keyword evidence="5 17" id="KW-0808">Transferase</keyword>
<evidence type="ECO:0000256" key="6">
    <source>
        <dbReference type="ARBA" id="ARBA00022695"/>
    </source>
</evidence>
<dbReference type="InterPro" id="IPR001098">
    <property type="entry name" value="DNA-dir_DNA_pol_A_palm_dom"/>
</dbReference>
<dbReference type="Gene3D" id="1.10.150.20">
    <property type="entry name" value="5' to 3' exonuclease, C-terminal subdomain"/>
    <property type="match status" value="2"/>
</dbReference>
<dbReference type="GO" id="GO:0008408">
    <property type="term" value="F:3'-5' exonuclease activity"/>
    <property type="evidence" value="ECO:0007669"/>
    <property type="project" value="UniProtKB-UniRule"/>
</dbReference>
<dbReference type="Gene3D" id="3.30.420.10">
    <property type="entry name" value="Ribonuclease H-like superfamily/Ribonuclease H"/>
    <property type="match status" value="1"/>
</dbReference>
<dbReference type="CDD" id="cd09898">
    <property type="entry name" value="H3TH_53EXO"/>
    <property type="match status" value="1"/>
</dbReference>
<dbReference type="InterPro" id="IPR036397">
    <property type="entry name" value="RNaseH_sf"/>
</dbReference>
<dbReference type="SMART" id="SM00482">
    <property type="entry name" value="POLAc"/>
    <property type="match status" value="1"/>
</dbReference>
<proteinExistence type="inferred from homology"/>
<dbReference type="GO" id="GO:0006261">
    <property type="term" value="P:DNA-templated DNA replication"/>
    <property type="evidence" value="ECO:0007669"/>
    <property type="project" value="UniProtKB-UniRule"/>
</dbReference>
<evidence type="ECO:0000256" key="10">
    <source>
        <dbReference type="ARBA" id="ARBA00022801"/>
    </source>
</evidence>
<evidence type="ECO:0000313" key="21">
    <source>
        <dbReference type="EMBL" id="RST32078.1"/>
    </source>
</evidence>
<feature type="domain" description="5'-3' exonuclease" evidence="19">
    <location>
        <begin position="4"/>
        <end position="266"/>
    </location>
</feature>
<evidence type="ECO:0000256" key="2">
    <source>
        <dbReference type="ARBA" id="ARBA00011541"/>
    </source>
</evidence>
<comment type="subunit">
    <text evidence="2">Single-chain monomer with multiple functions.</text>
</comment>
<dbReference type="Gene3D" id="3.30.70.370">
    <property type="match status" value="1"/>
</dbReference>
<dbReference type="SMART" id="SM00279">
    <property type="entry name" value="HhH2"/>
    <property type="match status" value="1"/>
</dbReference>
<dbReference type="Gene3D" id="1.20.1060.10">
    <property type="entry name" value="Taq DNA Polymerase, Chain T, domain 4"/>
    <property type="match status" value="1"/>
</dbReference>
<keyword evidence="6 17" id="KW-0548">Nucleotidyltransferase</keyword>
<dbReference type="SUPFAM" id="SSF56672">
    <property type="entry name" value="DNA/RNA polymerases"/>
    <property type="match status" value="1"/>
</dbReference>
<dbReference type="PANTHER" id="PTHR10133">
    <property type="entry name" value="DNA POLYMERASE I"/>
    <property type="match status" value="1"/>
</dbReference>
<dbReference type="GO" id="GO:0006302">
    <property type="term" value="P:double-strand break repair"/>
    <property type="evidence" value="ECO:0007669"/>
    <property type="project" value="TreeGrafter"/>
</dbReference>
<evidence type="ECO:0000256" key="1">
    <source>
        <dbReference type="ARBA" id="ARBA00007705"/>
    </source>
</evidence>
<dbReference type="GO" id="GO:0003677">
    <property type="term" value="F:DNA binding"/>
    <property type="evidence" value="ECO:0007669"/>
    <property type="project" value="UniProtKB-UniRule"/>
</dbReference>
<dbReference type="InterPro" id="IPR020045">
    <property type="entry name" value="DNA_polI_H3TH"/>
</dbReference>
<dbReference type="Gene3D" id="3.40.50.1010">
    <property type="entry name" value="5'-nuclease"/>
    <property type="match status" value="1"/>
</dbReference>
<evidence type="ECO:0000313" key="22">
    <source>
        <dbReference type="Proteomes" id="UP000274661"/>
    </source>
</evidence>
<keyword evidence="8" id="KW-0540">Nuclease</keyword>
<evidence type="ECO:0000256" key="14">
    <source>
        <dbReference type="ARBA" id="ARBA00023204"/>
    </source>
</evidence>
<comment type="catalytic activity">
    <reaction evidence="15 17">
        <text>DNA(n) + a 2'-deoxyribonucleoside 5'-triphosphate = DNA(n+1) + diphosphate</text>
        <dbReference type="Rhea" id="RHEA:22508"/>
        <dbReference type="Rhea" id="RHEA-COMP:17339"/>
        <dbReference type="Rhea" id="RHEA-COMP:17340"/>
        <dbReference type="ChEBI" id="CHEBI:33019"/>
        <dbReference type="ChEBI" id="CHEBI:61560"/>
        <dbReference type="ChEBI" id="CHEBI:173112"/>
        <dbReference type="EC" id="2.7.7.7"/>
    </reaction>
</comment>
<dbReference type="SUPFAM" id="SSF53098">
    <property type="entry name" value="Ribonuclease H-like"/>
    <property type="match status" value="1"/>
</dbReference>
<keyword evidence="7 17" id="KW-0235">DNA replication</keyword>
<organism evidence="21 22">
    <name type="scientific">Sphingomonas ginkgonis</name>
    <dbReference type="NCBI Taxonomy" id="2315330"/>
    <lineage>
        <taxon>Bacteria</taxon>
        <taxon>Pseudomonadati</taxon>
        <taxon>Pseudomonadota</taxon>
        <taxon>Alphaproteobacteria</taxon>
        <taxon>Sphingomonadales</taxon>
        <taxon>Sphingomonadaceae</taxon>
        <taxon>Sphingomonas</taxon>
    </lineage>
</organism>
<comment type="caution">
    <text evidence="21">The sequence shown here is derived from an EMBL/GenBank/DDBJ whole genome shotgun (WGS) entry which is preliminary data.</text>
</comment>
<feature type="domain" description="DNA-directed DNA polymerase family A palm" evidence="20">
    <location>
        <begin position="686"/>
        <end position="889"/>
    </location>
</feature>
<keyword evidence="12 17" id="KW-0239">DNA-directed DNA polymerase</keyword>
<dbReference type="SUPFAM" id="SSF47807">
    <property type="entry name" value="5' to 3' exonuclease, C-terminal subdomain"/>
    <property type="match status" value="1"/>
</dbReference>
<dbReference type="InterPro" id="IPR018320">
    <property type="entry name" value="DNA_polymerase_1"/>
</dbReference>
<dbReference type="InterPro" id="IPR002421">
    <property type="entry name" value="5-3_exonuclease"/>
</dbReference>
<protein>
    <recommendedName>
        <fullName evidence="4 16">DNA polymerase I</fullName>
        <ecNumber evidence="3 16">2.7.7.7</ecNumber>
    </recommendedName>
</protein>
<dbReference type="InterPro" id="IPR029060">
    <property type="entry name" value="PIN-like_dom_sf"/>
</dbReference>
<dbReference type="Pfam" id="PF02739">
    <property type="entry name" value="5_3_exonuc_N"/>
    <property type="match status" value="1"/>
</dbReference>
<evidence type="ECO:0000256" key="12">
    <source>
        <dbReference type="ARBA" id="ARBA00022932"/>
    </source>
</evidence>
<dbReference type="Proteomes" id="UP000274661">
    <property type="component" value="Unassembled WGS sequence"/>
</dbReference>
<sequence>MPDAQPHLYLVDGSSYIFRAYHRLPPLTNRHGQPAGAVYGYTAMLWKLADGLAKAEGPTHMAVILDASESTFRNQLYDQYKAHRPPPPEDLVPQFPLIRTATRAFSLPCIEENGLEADDIIACYVTAAKKAGWKVTIVSSDKDLMQLIEDGVVDMLDTMNDRRIGIAEVHDKFGVPPEKVGDVLALMGDSVDNVPGVPGIGPKTATQLVQQYGDLETVLASTEEIKKPKLKQSLIDHAGNARLSRELVRLVCDHPLPQPLDELVLDGIPPDPLRAFLEDQGFKTLLNRMVGNGANGGAQRSGAVVLNPVVASAPPPPEPTTFDRSRYETVTDEATLDRWIAEARANGVVALDTETDCIDCVVAKLVGVSLATAPGQACYIPVGHGGGDLLSEAPQQLPMALVMERLKPLLEDPAVLKVGHNFKFDWTMFAKAGVEVAPLDDTLVMSFDLDAGRNPHGLDELAKLHFEHQCLSFKEVCGSGRNQCTFDQVPLDRATEYAGEDADVTFRLWQRLKPRLAAERVTRVYELVDRPLVPTIARMERRGVKVDRDYLADLSATFSTEIAALEEQVYEAACGPFTIGSPQQLGQVLYERLGLKGGRKGKSGAYSTDVNELERLAAEGVSCARLVLDWRQLTKLRNTYTEALQAQINPETGRVHTSFSLSGAQTGRLSSNDPNLQNIPIRTELGRKIRDAFVAEPGHVLMSADYSQIELRLAAHMADVPQLKDAFANGADIHSMTAEELFGTADRDARNKAKTVNFAILYGISSWGLAGRLGISKEEGKFIIDRYFERFPGIQTYIGETLAFVREHGFTRTLFGRKTHFANIRASNPSHRAGAERAAINAPIQGTSADIIKRAMARMDGALAAAGLADVRMLLQVHDELVLEVPQGREEEAAAVVRQVMATAAEPAVTLDVPLDVEVGWGAHWGAAH</sequence>
<evidence type="ECO:0000256" key="9">
    <source>
        <dbReference type="ARBA" id="ARBA00022763"/>
    </source>
</evidence>
<dbReference type="InterPro" id="IPR002562">
    <property type="entry name" value="3'-5'_exonuclease_dom"/>
</dbReference>
<keyword evidence="13 17" id="KW-0238">DNA-binding</keyword>
<evidence type="ECO:0000259" key="20">
    <source>
        <dbReference type="SMART" id="SM00482"/>
    </source>
</evidence>
<keyword evidence="14 17" id="KW-0234">DNA repair</keyword>
<dbReference type="SUPFAM" id="SSF88723">
    <property type="entry name" value="PIN domain-like"/>
    <property type="match status" value="1"/>
</dbReference>
<dbReference type="InterPro" id="IPR036279">
    <property type="entry name" value="5-3_exonuclease_C_sf"/>
</dbReference>
<evidence type="ECO:0000256" key="3">
    <source>
        <dbReference type="ARBA" id="ARBA00012417"/>
    </source>
</evidence>
<comment type="similarity">
    <text evidence="1 17">Belongs to the DNA polymerase type-A family.</text>
</comment>
<dbReference type="InterPro" id="IPR002298">
    <property type="entry name" value="DNA_polymerase_A"/>
</dbReference>
<dbReference type="EC" id="2.7.7.7" evidence="3 16"/>
<accession>A0A3R9Y805</accession>
<dbReference type="NCBIfam" id="NF004397">
    <property type="entry name" value="PRK05755.1"/>
    <property type="match status" value="1"/>
</dbReference>
<reference evidence="21 22" key="1">
    <citation type="submission" date="2018-12" db="EMBL/GenBank/DDBJ databases">
        <title>Sphingomonas sp. HMF7854 Genome sequencing and assembly.</title>
        <authorList>
            <person name="Cha I."/>
            <person name="Kang H."/>
            <person name="Kim H."/>
            <person name="Kang J."/>
            <person name="Joh K."/>
        </authorList>
    </citation>
    <scope>NUCLEOTIDE SEQUENCE [LARGE SCALE GENOMIC DNA]</scope>
    <source>
        <strain evidence="21 22">HMF7854</strain>
    </source>
</reference>
<dbReference type="OrthoDB" id="9806424at2"/>
<dbReference type="PANTHER" id="PTHR10133:SF27">
    <property type="entry name" value="DNA POLYMERASE NU"/>
    <property type="match status" value="1"/>
</dbReference>
<dbReference type="CDD" id="cd06139">
    <property type="entry name" value="DNA_polA_I_Ecoli_like_exo"/>
    <property type="match status" value="1"/>
</dbReference>
<dbReference type="GO" id="GO:0003887">
    <property type="term" value="F:DNA-directed DNA polymerase activity"/>
    <property type="evidence" value="ECO:0007669"/>
    <property type="project" value="UniProtKB-UniRule"/>
</dbReference>
<dbReference type="Pfam" id="PF00476">
    <property type="entry name" value="DNA_pol_A"/>
    <property type="match status" value="1"/>
</dbReference>
<evidence type="ECO:0000256" key="13">
    <source>
        <dbReference type="ARBA" id="ARBA00023125"/>
    </source>
</evidence>
<dbReference type="Pfam" id="PF01367">
    <property type="entry name" value="5_3_exonuc"/>
    <property type="match status" value="1"/>
</dbReference>
<evidence type="ECO:0000259" key="18">
    <source>
        <dbReference type="SMART" id="SM00474"/>
    </source>
</evidence>
<evidence type="ECO:0000259" key="19">
    <source>
        <dbReference type="SMART" id="SM00475"/>
    </source>
</evidence>
<evidence type="ECO:0000256" key="17">
    <source>
        <dbReference type="RuleBase" id="RU004460"/>
    </source>
</evidence>
<dbReference type="CDD" id="cd09859">
    <property type="entry name" value="PIN_53EXO"/>
    <property type="match status" value="1"/>
</dbReference>
<dbReference type="EMBL" id="RWJF01000001">
    <property type="protein sequence ID" value="RST32078.1"/>
    <property type="molecule type" value="Genomic_DNA"/>
</dbReference>
<dbReference type="SMART" id="SM00475">
    <property type="entry name" value="53EXOc"/>
    <property type="match status" value="1"/>
</dbReference>
<dbReference type="InterPro" id="IPR012337">
    <property type="entry name" value="RNaseH-like_sf"/>
</dbReference>
<dbReference type="FunFam" id="1.20.1060.10:FF:000001">
    <property type="entry name" value="DNA polymerase I"/>
    <property type="match status" value="1"/>
</dbReference>
<keyword evidence="11 17" id="KW-0269">Exonuclease</keyword>
<keyword evidence="9 17" id="KW-0227">DNA damage</keyword>
<keyword evidence="10 17" id="KW-0378">Hydrolase</keyword>
<keyword evidence="22" id="KW-1185">Reference proteome</keyword>
<dbReference type="Pfam" id="PF01612">
    <property type="entry name" value="DNA_pol_A_exo1"/>
    <property type="match status" value="1"/>
</dbReference>
<dbReference type="AlphaFoldDB" id="A0A3R9Y805"/>
<evidence type="ECO:0000256" key="7">
    <source>
        <dbReference type="ARBA" id="ARBA00022705"/>
    </source>
</evidence>
<dbReference type="FunFam" id="1.10.150.20:FF:000003">
    <property type="entry name" value="DNA polymerase I"/>
    <property type="match status" value="1"/>
</dbReference>
<dbReference type="NCBIfam" id="TIGR00593">
    <property type="entry name" value="pola"/>
    <property type="match status" value="1"/>
</dbReference>
<dbReference type="PROSITE" id="PS00447">
    <property type="entry name" value="DNA_POLYMERASE_A"/>
    <property type="match status" value="1"/>
</dbReference>
<dbReference type="InterPro" id="IPR019760">
    <property type="entry name" value="DNA-dir_DNA_pol_A_CS"/>
</dbReference>